<comment type="caution">
    <text evidence="2">The sequence shown here is derived from an EMBL/GenBank/DDBJ whole genome shotgun (WGS) entry which is preliminary data.</text>
</comment>
<dbReference type="InterPro" id="IPR021391">
    <property type="entry name" value="DUF3027"/>
</dbReference>
<evidence type="ECO:0000313" key="2">
    <source>
        <dbReference type="EMBL" id="NGN84063.1"/>
    </source>
</evidence>
<sequence>MTELPTDSPQLAAPAPQRPGVPLWRVGKPDSFLAEAVATARTAILDIAADGDIGRHVGARSEGIRCVTHLFECNLPGYTGWEWFATITRVSRSKEATVNEVGLLPTNGSVLAPPWVPWAERVRPEDAAALAAAEGPVDGGEEQADAKDDGGDAGEAAAEDGGDSADVADGDDSDAGTDDDDEATEADAVADGGDDDSYSDGEFSRN</sequence>
<dbReference type="Pfam" id="PF11228">
    <property type="entry name" value="DUF3027"/>
    <property type="match status" value="1"/>
</dbReference>
<accession>A0ABX0DIE3</accession>
<keyword evidence="3" id="KW-1185">Reference proteome</keyword>
<dbReference type="RefSeq" id="WP_165182285.1">
    <property type="nucleotide sequence ID" value="NZ_JAAKZI010000018.1"/>
</dbReference>
<organism evidence="2 3">
    <name type="scientific">Arthrobacter silviterrae</name>
    <dbReference type="NCBI Taxonomy" id="2026658"/>
    <lineage>
        <taxon>Bacteria</taxon>
        <taxon>Bacillati</taxon>
        <taxon>Actinomycetota</taxon>
        <taxon>Actinomycetes</taxon>
        <taxon>Micrococcales</taxon>
        <taxon>Micrococcaceae</taxon>
        <taxon>Arthrobacter</taxon>
    </lineage>
</organism>
<proteinExistence type="predicted"/>
<feature type="region of interest" description="Disordered" evidence="1">
    <location>
        <begin position="1"/>
        <end position="20"/>
    </location>
</feature>
<evidence type="ECO:0000313" key="3">
    <source>
        <dbReference type="Proteomes" id="UP000479226"/>
    </source>
</evidence>
<reference evidence="2 3" key="1">
    <citation type="submission" date="2020-02" db="EMBL/GenBank/DDBJ databases">
        <title>Genome sequence of the type strain DSM 27180 of Arthrobacter silviterrae.</title>
        <authorList>
            <person name="Gao J."/>
            <person name="Sun J."/>
        </authorList>
    </citation>
    <scope>NUCLEOTIDE SEQUENCE [LARGE SCALE GENOMIC DNA]</scope>
    <source>
        <strain evidence="2 3">DSM 27180</strain>
    </source>
</reference>
<feature type="compositionally biased region" description="Acidic residues" evidence="1">
    <location>
        <begin position="157"/>
        <end position="185"/>
    </location>
</feature>
<evidence type="ECO:0000256" key="1">
    <source>
        <dbReference type="SAM" id="MobiDB-lite"/>
    </source>
</evidence>
<dbReference type="EMBL" id="JAAKZI010000018">
    <property type="protein sequence ID" value="NGN84063.1"/>
    <property type="molecule type" value="Genomic_DNA"/>
</dbReference>
<gene>
    <name evidence="2" type="ORF">G6N77_11405</name>
</gene>
<dbReference type="Proteomes" id="UP000479226">
    <property type="component" value="Unassembled WGS sequence"/>
</dbReference>
<protein>
    <submittedName>
        <fullName evidence="2">DUF3027 domain-containing protein</fullName>
    </submittedName>
</protein>
<feature type="region of interest" description="Disordered" evidence="1">
    <location>
        <begin position="130"/>
        <end position="206"/>
    </location>
</feature>
<name>A0ABX0DIE3_9MICC</name>